<sequence length="79" mass="8693">MKNLKKISREQLKSVQGGIYKAPDYMYACANITYCYNKEGDVMGGTEIPTFYYGSDVPEGATNVRVCGFELILPIPAGC</sequence>
<dbReference type="InterPro" id="IPR058074">
    <property type="entry name" value="Bacteriocin-like"/>
</dbReference>
<name>A0A1M5D3G9_9FLAO</name>
<evidence type="ECO:0000313" key="2">
    <source>
        <dbReference type="Proteomes" id="UP000184518"/>
    </source>
</evidence>
<dbReference type="EMBL" id="FQUT01000005">
    <property type="protein sequence ID" value="SHF61518.1"/>
    <property type="molecule type" value="Genomic_DNA"/>
</dbReference>
<dbReference type="Proteomes" id="UP000184518">
    <property type="component" value="Unassembled WGS sequence"/>
</dbReference>
<dbReference type="OrthoDB" id="1263700at2"/>
<dbReference type="NCBIfam" id="NF047798">
    <property type="entry name" value="leader_Chryseo"/>
    <property type="match status" value="1"/>
</dbReference>
<organism evidence="1 2">
    <name type="scientific">Chryseobacterium arachidis</name>
    <dbReference type="NCBI Taxonomy" id="1416778"/>
    <lineage>
        <taxon>Bacteria</taxon>
        <taxon>Pseudomonadati</taxon>
        <taxon>Bacteroidota</taxon>
        <taxon>Flavobacteriia</taxon>
        <taxon>Flavobacteriales</taxon>
        <taxon>Weeksellaceae</taxon>
        <taxon>Chryseobacterium group</taxon>
        <taxon>Chryseobacterium</taxon>
    </lineage>
</organism>
<dbReference type="AlphaFoldDB" id="A0A1M5D3G9"/>
<evidence type="ECO:0000313" key="1">
    <source>
        <dbReference type="EMBL" id="SHF61518.1"/>
    </source>
</evidence>
<reference evidence="2" key="1">
    <citation type="submission" date="2016-11" db="EMBL/GenBank/DDBJ databases">
        <authorList>
            <person name="Varghese N."/>
            <person name="Submissions S."/>
        </authorList>
    </citation>
    <scope>NUCLEOTIDE SEQUENCE [LARGE SCALE GENOMIC DNA]</scope>
    <source>
        <strain evidence="2">DSM 27619</strain>
    </source>
</reference>
<gene>
    <name evidence="1" type="ORF">SAMN05443633_105139</name>
</gene>
<protein>
    <submittedName>
        <fullName evidence="1">Uncharacterized protein</fullName>
    </submittedName>
</protein>
<keyword evidence="2" id="KW-1185">Reference proteome</keyword>
<proteinExistence type="predicted"/>
<accession>A0A1M5D3G9</accession>
<dbReference type="RefSeq" id="WP_072957580.1">
    <property type="nucleotide sequence ID" value="NZ_FQUT01000005.1"/>
</dbReference>